<reference evidence="1 2" key="1">
    <citation type="submission" date="2021-06" db="EMBL/GenBank/DDBJ databases">
        <authorList>
            <person name="Kallberg Y."/>
            <person name="Tangrot J."/>
            <person name="Rosling A."/>
        </authorList>
    </citation>
    <scope>NUCLEOTIDE SEQUENCE [LARGE SCALE GENOMIC DNA]</scope>
    <source>
        <strain evidence="1 2">120-4 pot B 10/14</strain>
    </source>
</reference>
<proteinExistence type="predicted"/>
<protein>
    <submittedName>
        <fullName evidence="1">22561_t:CDS:1</fullName>
    </submittedName>
</protein>
<sequence length="63" mass="7515">MPIQLQQFKIVLESKKIEDQKEKSFIKNVDFDVFFIDEVQDNNNKLEDLSNIKDQLEILLQNC</sequence>
<dbReference type="EMBL" id="CAJVQB010002956">
    <property type="protein sequence ID" value="CAG8592985.1"/>
    <property type="molecule type" value="Genomic_DNA"/>
</dbReference>
<comment type="caution">
    <text evidence="1">The sequence shown here is derived from an EMBL/GenBank/DDBJ whole genome shotgun (WGS) entry which is preliminary data.</text>
</comment>
<evidence type="ECO:0000313" key="1">
    <source>
        <dbReference type="EMBL" id="CAG8592985.1"/>
    </source>
</evidence>
<accession>A0ABN7UJT7</accession>
<gene>
    <name evidence="1" type="ORF">GMARGA_LOCUS6500</name>
</gene>
<keyword evidence="2" id="KW-1185">Reference proteome</keyword>
<dbReference type="Proteomes" id="UP000789901">
    <property type="component" value="Unassembled WGS sequence"/>
</dbReference>
<name>A0ABN7UJT7_GIGMA</name>
<organism evidence="1 2">
    <name type="scientific">Gigaspora margarita</name>
    <dbReference type="NCBI Taxonomy" id="4874"/>
    <lineage>
        <taxon>Eukaryota</taxon>
        <taxon>Fungi</taxon>
        <taxon>Fungi incertae sedis</taxon>
        <taxon>Mucoromycota</taxon>
        <taxon>Glomeromycotina</taxon>
        <taxon>Glomeromycetes</taxon>
        <taxon>Diversisporales</taxon>
        <taxon>Gigasporaceae</taxon>
        <taxon>Gigaspora</taxon>
    </lineage>
</organism>
<evidence type="ECO:0000313" key="2">
    <source>
        <dbReference type="Proteomes" id="UP000789901"/>
    </source>
</evidence>